<dbReference type="GO" id="GO:0022857">
    <property type="term" value="F:transmembrane transporter activity"/>
    <property type="evidence" value="ECO:0007669"/>
    <property type="project" value="InterPro"/>
</dbReference>
<feature type="transmembrane region" description="Helical" evidence="6">
    <location>
        <begin position="366"/>
        <end position="387"/>
    </location>
</feature>
<keyword evidence="4 6" id="KW-1133">Transmembrane helix</keyword>
<dbReference type="AlphaFoldDB" id="A0A6P5FDH1"/>
<feature type="transmembrane region" description="Helical" evidence="6">
    <location>
        <begin position="243"/>
        <end position="262"/>
    </location>
</feature>
<feature type="transmembrane region" description="Helical" evidence="6">
    <location>
        <begin position="268"/>
        <end position="288"/>
    </location>
</feature>
<evidence type="ECO:0000256" key="4">
    <source>
        <dbReference type="ARBA" id="ARBA00022989"/>
    </source>
</evidence>
<sequence>MGGMKCLMRSFVDCVSCSPFLGNESSDETKLVEGGGVVDVDVDVEAKKREPGGWKCMPYIIGNETFERLASYGLTANFTVYLVKRFHMQQLVAVNVANVFNGTANFAPLLGAFLSDAYWGRFRTLAYASFASLLGMVILTLTSAIRQLRPPSCSQSTALTGHCAGPSHAQLGVLILSLALLALGAGGIRPCSLPFGVDQFDKETEKGRHGLASYFNWYYCTSTAGVLIGMTVVVYIQDSYSWTLGFSIPTCLMVLSIAFFFLGTRLYVYVLPEGSVFSGVVHAFVAAIRKRRLQLPAAEDAAEQEAKLYRGQLAKGSRITRLPLTLQFSWLNKAAIVCDGEVKEDGSVANPWRLCSVQQVEEMKCLIRIIPVWAAGIICFVALAQQWTFAVLQALTMDRHLGPHFQIPAGSFATIALLTLTLFIPIYDQLFVPLARRITGIESGITLLQRQGVGLVISVFSMVVAGLVEEKRRRSAIAHGGVSPLSALWLAPQLVLLGVAEAFNAVGQIEFYNRQFPEQMQSIAGSLFYCSVAGASYLSSIIVAVIHKSTGGDGRPSWLNDNINTGKLDYFYYVLAGMGAVNFAYFVVCAHSYRYKGTPETAKVEAGEGGGEGKVVP</sequence>
<organism evidence="7 8">
    <name type="scientific">Ananas comosus</name>
    <name type="common">Pineapple</name>
    <name type="synonym">Ananas ananas</name>
    <dbReference type="NCBI Taxonomy" id="4615"/>
    <lineage>
        <taxon>Eukaryota</taxon>
        <taxon>Viridiplantae</taxon>
        <taxon>Streptophyta</taxon>
        <taxon>Embryophyta</taxon>
        <taxon>Tracheophyta</taxon>
        <taxon>Spermatophyta</taxon>
        <taxon>Magnoliopsida</taxon>
        <taxon>Liliopsida</taxon>
        <taxon>Poales</taxon>
        <taxon>Bromeliaceae</taxon>
        <taxon>Bromelioideae</taxon>
        <taxon>Ananas</taxon>
    </lineage>
</organism>
<dbReference type="Pfam" id="PF00854">
    <property type="entry name" value="PTR2"/>
    <property type="match status" value="1"/>
</dbReference>
<dbReference type="PANTHER" id="PTHR11654">
    <property type="entry name" value="OLIGOPEPTIDE TRANSPORTER-RELATED"/>
    <property type="match status" value="1"/>
</dbReference>
<accession>A0A6P5FDH1</accession>
<feature type="transmembrane region" description="Helical" evidence="6">
    <location>
        <begin position="570"/>
        <end position="588"/>
    </location>
</feature>
<feature type="transmembrane region" description="Helical" evidence="6">
    <location>
        <begin position="126"/>
        <end position="148"/>
    </location>
</feature>
<evidence type="ECO:0000256" key="5">
    <source>
        <dbReference type="ARBA" id="ARBA00023136"/>
    </source>
</evidence>
<name>A0A6P5FDH1_ANACO</name>
<dbReference type="Gene3D" id="1.20.1250.20">
    <property type="entry name" value="MFS general substrate transporter like domains"/>
    <property type="match status" value="1"/>
</dbReference>
<reference evidence="7" key="1">
    <citation type="journal article" date="2015" name="Nat. Genet.">
        <title>The pineapple genome and the evolution of CAM photosynthesis.</title>
        <authorList>
            <person name="Ming R."/>
            <person name="VanBuren R."/>
            <person name="Wai C.M."/>
            <person name="Tang H."/>
            <person name="Schatz M.C."/>
            <person name="Bowers J.E."/>
            <person name="Lyons E."/>
            <person name="Wang M.L."/>
            <person name="Chen J."/>
            <person name="Biggers E."/>
            <person name="Zhang J."/>
            <person name="Huang L."/>
            <person name="Zhang L."/>
            <person name="Miao W."/>
            <person name="Zhang J."/>
            <person name="Ye Z."/>
            <person name="Miao C."/>
            <person name="Lin Z."/>
            <person name="Wang H."/>
            <person name="Zhou H."/>
            <person name="Yim W.C."/>
            <person name="Priest H.D."/>
            <person name="Zheng C."/>
            <person name="Woodhouse M."/>
            <person name="Edger P.P."/>
            <person name="Guyot R."/>
            <person name="Guo H.B."/>
            <person name="Guo H."/>
            <person name="Zheng G."/>
            <person name="Singh R."/>
            <person name="Sharma A."/>
            <person name="Min X."/>
            <person name="Zheng Y."/>
            <person name="Lee H."/>
            <person name="Gurtowski J."/>
            <person name="Sedlazeck F.J."/>
            <person name="Harkess A."/>
            <person name="McKain M.R."/>
            <person name="Liao Z."/>
            <person name="Fang J."/>
            <person name="Liu J."/>
            <person name="Zhang X."/>
            <person name="Zhang Q."/>
            <person name="Hu W."/>
            <person name="Qin Y."/>
            <person name="Wang K."/>
            <person name="Chen L.Y."/>
            <person name="Shirley N."/>
            <person name="Lin Y.R."/>
            <person name="Liu L.Y."/>
            <person name="Hernandez A.G."/>
            <person name="Wright C.L."/>
            <person name="Bulone V."/>
            <person name="Tuskan G.A."/>
            <person name="Heath K."/>
            <person name="Zee F."/>
            <person name="Moore P.H."/>
            <person name="Sunkar R."/>
            <person name="Leebens-Mack J.H."/>
            <person name="Mockler T."/>
            <person name="Bennetzen J.L."/>
            <person name="Freeling M."/>
            <person name="Sankoff D."/>
            <person name="Paterson A.H."/>
            <person name="Zhu X."/>
            <person name="Yang X."/>
            <person name="Smith J.A."/>
            <person name="Cushman J.C."/>
            <person name="Paull R.E."/>
            <person name="Yu Q."/>
        </authorList>
    </citation>
    <scope>NUCLEOTIDE SEQUENCE [LARGE SCALE GENOMIC DNA]</scope>
    <source>
        <strain evidence="7">cv. F153</strain>
    </source>
</reference>
<feature type="transmembrane region" description="Helical" evidence="6">
    <location>
        <begin position="407"/>
        <end position="427"/>
    </location>
</feature>
<dbReference type="InterPro" id="IPR000109">
    <property type="entry name" value="POT_fam"/>
</dbReference>
<evidence type="ECO:0000313" key="7">
    <source>
        <dbReference type="Proteomes" id="UP000515123"/>
    </source>
</evidence>
<evidence type="ECO:0000256" key="6">
    <source>
        <dbReference type="SAM" id="Phobius"/>
    </source>
</evidence>
<keyword evidence="7" id="KW-1185">Reference proteome</keyword>
<dbReference type="Proteomes" id="UP000515123">
    <property type="component" value="Linkage group 7"/>
</dbReference>
<dbReference type="SUPFAM" id="SSF103473">
    <property type="entry name" value="MFS general substrate transporter"/>
    <property type="match status" value="1"/>
</dbReference>
<dbReference type="Gramene" id="Aco005292.1.mrna1">
    <property type="protein sequence ID" value="Aco005292.1.mrna1"/>
    <property type="gene ID" value="Aco005292.1.path1"/>
</dbReference>
<comment type="similarity">
    <text evidence="2">Belongs to the major facilitator superfamily. Proton-dependent oligopeptide transporter (POT/PTR) (TC 2.A.17) family.</text>
</comment>
<feature type="transmembrane region" description="Helical" evidence="6">
    <location>
        <begin position="91"/>
        <end position="114"/>
    </location>
</feature>
<feature type="transmembrane region" description="Helical" evidence="6">
    <location>
        <begin position="527"/>
        <end position="550"/>
    </location>
</feature>
<proteinExistence type="inferred from homology"/>
<dbReference type="InterPro" id="IPR036259">
    <property type="entry name" value="MFS_trans_sf"/>
</dbReference>
<dbReference type="OrthoDB" id="8904098at2759"/>
<keyword evidence="3 6" id="KW-0812">Transmembrane</keyword>
<evidence type="ECO:0000256" key="2">
    <source>
        <dbReference type="ARBA" id="ARBA00005982"/>
    </source>
</evidence>
<gene>
    <name evidence="8" type="primary">LOC109712284</name>
</gene>
<dbReference type="CDD" id="cd17416">
    <property type="entry name" value="MFS_NPF1_2"/>
    <property type="match status" value="1"/>
</dbReference>
<evidence type="ECO:0000256" key="1">
    <source>
        <dbReference type="ARBA" id="ARBA00004141"/>
    </source>
</evidence>
<reference evidence="8" key="2">
    <citation type="submission" date="2025-08" db="UniProtKB">
        <authorList>
            <consortium name="RefSeq"/>
        </authorList>
    </citation>
    <scope>IDENTIFICATION</scope>
    <source>
        <tissue evidence="8">Leaf</tissue>
    </source>
</reference>
<dbReference type="GeneID" id="109712284"/>
<feature type="transmembrane region" description="Helical" evidence="6">
    <location>
        <begin position="216"/>
        <end position="236"/>
    </location>
</feature>
<feature type="transmembrane region" description="Helical" evidence="6">
    <location>
        <begin position="169"/>
        <end position="188"/>
    </location>
</feature>
<dbReference type="GO" id="GO:0016020">
    <property type="term" value="C:membrane"/>
    <property type="evidence" value="ECO:0007669"/>
    <property type="project" value="UniProtKB-SubCell"/>
</dbReference>
<keyword evidence="5 6" id="KW-0472">Membrane</keyword>
<evidence type="ECO:0000313" key="8">
    <source>
        <dbReference type="RefSeq" id="XP_020091350.1"/>
    </source>
</evidence>
<protein>
    <submittedName>
        <fullName evidence="8">Protein NRT1/ PTR FAMILY 2.13-like</fullName>
    </submittedName>
</protein>
<comment type="subcellular location">
    <subcellularLocation>
        <location evidence="1">Membrane</location>
        <topology evidence="1">Multi-pass membrane protein</topology>
    </subcellularLocation>
</comment>
<evidence type="ECO:0000256" key="3">
    <source>
        <dbReference type="ARBA" id="ARBA00022692"/>
    </source>
</evidence>
<dbReference type="RefSeq" id="XP_020091350.1">
    <property type="nucleotide sequence ID" value="XM_020235761.1"/>
</dbReference>